<dbReference type="OrthoDB" id="405906at2759"/>
<dbReference type="Pfam" id="PF24802">
    <property type="entry name" value="DUF7703"/>
    <property type="match status" value="1"/>
</dbReference>
<protein>
    <recommendedName>
        <fullName evidence="3">DUF7703 domain-containing protein</fullName>
    </recommendedName>
</protein>
<evidence type="ECO:0000313" key="4">
    <source>
        <dbReference type="EMBL" id="PGH22943.1"/>
    </source>
</evidence>
<reference evidence="4 5" key="1">
    <citation type="submission" date="2017-10" db="EMBL/GenBank/DDBJ databases">
        <title>Comparative genomics in systemic dimorphic fungi from Ajellomycetaceae.</title>
        <authorList>
            <person name="Munoz J.F."/>
            <person name="Mcewen J.G."/>
            <person name="Clay O.K."/>
            <person name="Cuomo C.A."/>
        </authorList>
    </citation>
    <scope>NUCLEOTIDE SEQUENCE [LARGE SCALE GENOMIC DNA]</scope>
    <source>
        <strain evidence="4 5">UAMH7299</strain>
    </source>
</reference>
<keyword evidence="2" id="KW-1133">Transmembrane helix</keyword>
<keyword evidence="5" id="KW-1185">Reference proteome</keyword>
<dbReference type="Proteomes" id="UP000224634">
    <property type="component" value="Unassembled WGS sequence"/>
</dbReference>
<dbReference type="EMBL" id="PDNA01000031">
    <property type="protein sequence ID" value="PGH22943.1"/>
    <property type="molecule type" value="Genomic_DNA"/>
</dbReference>
<keyword evidence="2" id="KW-0812">Transmembrane</keyword>
<feature type="region of interest" description="Disordered" evidence="1">
    <location>
        <begin position="198"/>
        <end position="229"/>
    </location>
</feature>
<organism evidence="4 5">
    <name type="scientific">Polytolypa hystricis (strain UAMH7299)</name>
    <dbReference type="NCBI Taxonomy" id="1447883"/>
    <lineage>
        <taxon>Eukaryota</taxon>
        <taxon>Fungi</taxon>
        <taxon>Dikarya</taxon>
        <taxon>Ascomycota</taxon>
        <taxon>Pezizomycotina</taxon>
        <taxon>Eurotiomycetes</taxon>
        <taxon>Eurotiomycetidae</taxon>
        <taxon>Onygenales</taxon>
        <taxon>Onygenales incertae sedis</taxon>
        <taxon>Polytolypa</taxon>
    </lineage>
</organism>
<dbReference type="AlphaFoldDB" id="A0A2B7YPN0"/>
<dbReference type="InterPro" id="IPR056120">
    <property type="entry name" value="DUF7703"/>
</dbReference>
<sequence length="229" mass="25335">MTPVAILSFTAYSNPPVQSFFAPALIVAKVQLCISMVQESVISSIYIWKASHLLRVGLGGPSSNQNHRAKIYQLVAINVVMILMDAGLLIIQFIGFLDLMRLTTYAFYSIKLKLDFAVLRGIVAFVQHRGGNGMVVQQEVDEIALVPDFVDRTRTNSLHSTAPSPPSSRRTTKAHIIDDIDDYDDDGCDLYHQWSRSDVENVSISSPPSPSTSSATYHYRSDEPKSTTP</sequence>
<comment type="caution">
    <text evidence="4">The sequence shown here is derived from an EMBL/GenBank/DDBJ whole genome shotgun (WGS) entry which is preliminary data.</text>
</comment>
<feature type="domain" description="DUF7703" evidence="3">
    <location>
        <begin position="18"/>
        <end position="127"/>
    </location>
</feature>
<name>A0A2B7YPN0_POLH7</name>
<dbReference type="PANTHER" id="PTHR37013:SF3">
    <property type="entry name" value="INTEGRAL MEMBRANE PROTEIN (AFU_ORTHOLOGUE AFUA_1G05950)"/>
    <property type="match status" value="1"/>
</dbReference>
<feature type="compositionally biased region" description="Basic and acidic residues" evidence="1">
    <location>
        <begin position="219"/>
        <end position="229"/>
    </location>
</feature>
<dbReference type="PANTHER" id="PTHR37013">
    <property type="entry name" value="INTEGRAL MEMBRANE PROTEIN (AFU_ORTHOLOGUE AFUA_1G05950)-RELATED"/>
    <property type="match status" value="1"/>
</dbReference>
<evidence type="ECO:0000313" key="5">
    <source>
        <dbReference type="Proteomes" id="UP000224634"/>
    </source>
</evidence>
<evidence type="ECO:0000256" key="2">
    <source>
        <dbReference type="SAM" id="Phobius"/>
    </source>
</evidence>
<proteinExistence type="predicted"/>
<evidence type="ECO:0000259" key="3">
    <source>
        <dbReference type="Pfam" id="PF24802"/>
    </source>
</evidence>
<gene>
    <name evidence="4" type="ORF">AJ80_02992</name>
</gene>
<feature type="compositionally biased region" description="Low complexity" evidence="1">
    <location>
        <begin position="203"/>
        <end position="214"/>
    </location>
</feature>
<accession>A0A2B7YPN0</accession>
<feature type="transmembrane region" description="Helical" evidence="2">
    <location>
        <begin position="71"/>
        <end position="97"/>
    </location>
</feature>
<evidence type="ECO:0000256" key="1">
    <source>
        <dbReference type="SAM" id="MobiDB-lite"/>
    </source>
</evidence>
<keyword evidence="2" id="KW-0472">Membrane</keyword>